<evidence type="ECO:0000256" key="1">
    <source>
        <dbReference type="SAM" id="MobiDB-lite"/>
    </source>
</evidence>
<protein>
    <submittedName>
        <fullName evidence="2">Uncharacterized protein</fullName>
    </submittedName>
</protein>
<dbReference type="Proteomes" id="UP000188532">
    <property type="component" value="Unassembled WGS sequence"/>
</dbReference>
<dbReference type="EMBL" id="MVBN01000002">
    <property type="protein sequence ID" value="OOK81132.1"/>
    <property type="molecule type" value="Genomic_DNA"/>
</dbReference>
<evidence type="ECO:0000313" key="2">
    <source>
        <dbReference type="EMBL" id="OOK81132.1"/>
    </source>
</evidence>
<organism evidence="2 3">
    <name type="scientific">Mycobacterium kansasii</name>
    <dbReference type="NCBI Taxonomy" id="1768"/>
    <lineage>
        <taxon>Bacteria</taxon>
        <taxon>Bacillati</taxon>
        <taxon>Actinomycetota</taxon>
        <taxon>Actinomycetes</taxon>
        <taxon>Mycobacteriales</taxon>
        <taxon>Mycobacteriaceae</taxon>
        <taxon>Mycobacterium</taxon>
    </lineage>
</organism>
<evidence type="ECO:0000313" key="3">
    <source>
        <dbReference type="Proteomes" id="UP000188532"/>
    </source>
</evidence>
<sequence length="39" mass="4343">MTGKLGSALRPNNPARSLRHRGVRRRSQREKPTGTMGLV</sequence>
<dbReference type="AlphaFoldDB" id="A0A1V3XPS8"/>
<comment type="caution">
    <text evidence="2">The sequence shown here is derived from an EMBL/GenBank/DDBJ whole genome shotgun (WGS) entry which is preliminary data.</text>
</comment>
<feature type="region of interest" description="Disordered" evidence="1">
    <location>
        <begin position="1"/>
        <end position="39"/>
    </location>
</feature>
<name>A0A1V3XPS8_MYCKA</name>
<feature type="compositionally biased region" description="Basic residues" evidence="1">
    <location>
        <begin position="17"/>
        <end position="28"/>
    </location>
</feature>
<accession>A0A1V3XPS8</accession>
<proteinExistence type="predicted"/>
<gene>
    <name evidence="2" type="ORF">BZL29_1945</name>
</gene>
<reference evidence="2 3" key="1">
    <citation type="submission" date="2017-02" db="EMBL/GenBank/DDBJ databases">
        <title>Complete genome sequences of Mycobacterium kansasii strains isolated from rhesus macaques.</title>
        <authorList>
            <person name="Panda A."/>
            <person name="Nagaraj S."/>
            <person name="Zhao X."/>
            <person name="Tettelin H."/>
            <person name="Detolla L.J."/>
        </authorList>
    </citation>
    <scope>NUCLEOTIDE SEQUENCE [LARGE SCALE GENOMIC DNA]</scope>
    <source>
        <strain evidence="2 3">11-3469</strain>
    </source>
</reference>